<evidence type="ECO:0000256" key="1">
    <source>
        <dbReference type="ARBA" id="ARBA00004496"/>
    </source>
</evidence>
<dbReference type="PANTHER" id="PTHR11953:SF0">
    <property type="entry name" value="EXOSOME COMPLEX COMPONENT RRP41"/>
    <property type="match status" value="1"/>
</dbReference>
<dbReference type="SUPFAM" id="SSF54211">
    <property type="entry name" value="Ribosomal protein S5 domain 2-like"/>
    <property type="match status" value="1"/>
</dbReference>
<evidence type="ECO:0000256" key="4">
    <source>
        <dbReference type="ARBA" id="ARBA00022722"/>
    </source>
</evidence>
<feature type="domain" description="Exoribonuclease phosphorolytic" evidence="11">
    <location>
        <begin position="156"/>
        <end position="214"/>
    </location>
</feature>
<dbReference type="Pfam" id="PF03725">
    <property type="entry name" value="RNase_PH_C"/>
    <property type="match status" value="1"/>
</dbReference>
<dbReference type="GO" id="GO:0000956">
    <property type="term" value="P:nuclear-transcribed mRNA catabolic process"/>
    <property type="evidence" value="ECO:0007669"/>
    <property type="project" value="UniProtKB-ARBA"/>
</dbReference>
<keyword evidence="7 12" id="KW-0269">Exonuclease</keyword>
<dbReference type="InterPro" id="IPR020568">
    <property type="entry name" value="Ribosomal_Su5_D2-typ_SF"/>
</dbReference>
<dbReference type="AlphaFoldDB" id="A0A075H5L0"/>
<keyword evidence="5" id="KW-0378">Hydrolase</keyword>
<gene>
    <name evidence="12" type="primary">EXOSC4</name>
    <name evidence="12" type="synonym">RRP41</name>
    <name evidence="12" type="synonym">SKI6</name>
</gene>
<dbReference type="Pfam" id="PF01138">
    <property type="entry name" value="RNase_PH"/>
    <property type="match status" value="1"/>
</dbReference>
<dbReference type="InterPro" id="IPR015847">
    <property type="entry name" value="ExoRNase_PH_dom2"/>
</dbReference>
<comment type="subcellular location">
    <subcellularLocation>
        <location evidence="1">Cytoplasm</location>
    </subcellularLocation>
</comment>
<dbReference type="EMBL" id="KF900914">
    <property type="protein sequence ID" value="AIF11324.1"/>
    <property type="molecule type" value="Genomic_DNA"/>
</dbReference>
<dbReference type="InterPro" id="IPR050080">
    <property type="entry name" value="RNase_PH"/>
</dbReference>
<dbReference type="SUPFAM" id="SSF55666">
    <property type="entry name" value="Ribonuclease PH domain 2-like"/>
    <property type="match status" value="1"/>
</dbReference>
<reference evidence="12" key="1">
    <citation type="journal article" date="2014" name="Genome Biol. Evol.">
        <title>Pangenome evidence for extensive interdomain horizontal transfer affecting lineage core and shell genes in uncultured planktonic thaumarchaeota and euryarchaeota.</title>
        <authorList>
            <person name="Deschamps P."/>
            <person name="Zivanovic Y."/>
            <person name="Moreira D."/>
            <person name="Rodriguez-Valera F."/>
            <person name="Lopez-Garcia P."/>
        </authorList>
    </citation>
    <scope>NUCLEOTIDE SEQUENCE</scope>
</reference>
<comment type="similarity">
    <text evidence="2">Belongs to the RNase PH family.</text>
</comment>
<keyword evidence="6" id="KW-0271">Exosome</keyword>
<comment type="subunit">
    <text evidence="9">Component of the archaeal exosome complex. Forms a hexameric ring-like arrangement composed of 3 Rrp41-Rrp42 heterodimers. The hexameric ring associates with a trimer of Rrp4 and/or Csl4 subunits.</text>
</comment>
<evidence type="ECO:0000259" key="10">
    <source>
        <dbReference type="Pfam" id="PF01138"/>
    </source>
</evidence>
<comment type="function">
    <text evidence="8">Catalytic component of the exosome, which is a complex involved in RNA degradation. Has 3'-&gt;5' exoribonuclease activity. Can also synthesize heteromeric RNA-tails.</text>
</comment>
<proteinExistence type="inferred from homology"/>
<evidence type="ECO:0000256" key="7">
    <source>
        <dbReference type="ARBA" id="ARBA00022839"/>
    </source>
</evidence>
<evidence type="ECO:0000256" key="8">
    <source>
        <dbReference type="ARBA" id="ARBA00058924"/>
    </source>
</evidence>
<evidence type="ECO:0000256" key="6">
    <source>
        <dbReference type="ARBA" id="ARBA00022835"/>
    </source>
</evidence>
<dbReference type="GO" id="GO:0016075">
    <property type="term" value="P:rRNA catabolic process"/>
    <property type="evidence" value="ECO:0007669"/>
    <property type="project" value="TreeGrafter"/>
</dbReference>
<dbReference type="GO" id="GO:0016896">
    <property type="term" value="F:RNA exonuclease activity, producing 5'-phosphomonoesters"/>
    <property type="evidence" value="ECO:0007669"/>
    <property type="project" value="InterPro"/>
</dbReference>
<evidence type="ECO:0000259" key="11">
    <source>
        <dbReference type="Pfam" id="PF03725"/>
    </source>
</evidence>
<keyword evidence="3" id="KW-0963">Cytoplasm</keyword>
<accession>A0A075H5L0</accession>
<organism evidence="12">
    <name type="scientific">uncultured marine group II/III euryarchaeote KM3_51_E06</name>
    <dbReference type="NCBI Taxonomy" id="1456455"/>
    <lineage>
        <taxon>Archaea</taxon>
        <taxon>Methanobacteriati</taxon>
        <taxon>Methanobacteriota</taxon>
        <taxon>environmental samples</taxon>
    </lineage>
</organism>
<evidence type="ECO:0000313" key="12">
    <source>
        <dbReference type="EMBL" id="AIF11324.1"/>
    </source>
</evidence>
<dbReference type="InterPro" id="IPR027408">
    <property type="entry name" value="PNPase/RNase_PH_dom_sf"/>
</dbReference>
<protein>
    <submittedName>
        <fullName evidence="12">Exosome complex exonuclease 1 (RRP41, EXOSC4, SKI6)</fullName>
    </submittedName>
</protein>
<name>A0A075H5L0_9EURY</name>
<evidence type="ECO:0000256" key="3">
    <source>
        <dbReference type="ARBA" id="ARBA00022490"/>
    </source>
</evidence>
<evidence type="ECO:0000256" key="5">
    <source>
        <dbReference type="ARBA" id="ARBA00022801"/>
    </source>
</evidence>
<dbReference type="FunFam" id="3.30.230.70:FF:000004">
    <property type="entry name" value="Exosome complex component Rrp41"/>
    <property type="match status" value="1"/>
</dbReference>
<dbReference type="InterPro" id="IPR036345">
    <property type="entry name" value="ExoRNase_PH_dom2_sf"/>
</dbReference>
<keyword evidence="4" id="KW-0540">Nuclease</keyword>
<evidence type="ECO:0000256" key="2">
    <source>
        <dbReference type="ARBA" id="ARBA00006678"/>
    </source>
</evidence>
<dbReference type="GO" id="GO:0003723">
    <property type="term" value="F:RNA binding"/>
    <property type="evidence" value="ECO:0007669"/>
    <property type="project" value="TreeGrafter"/>
</dbReference>
<feature type="domain" description="Exoribonuclease phosphorolytic" evidence="10">
    <location>
        <begin position="24"/>
        <end position="153"/>
    </location>
</feature>
<dbReference type="GO" id="GO:0010467">
    <property type="term" value="P:gene expression"/>
    <property type="evidence" value="ECO:0007669"/>
    <property type="project" value="UniProtKB-ARBA"/>
</dbReference>
<dbReference type="Gene3D" id="3.30.230.70">
    <property type="entry name" value="GHMP Kinase, N-terminal domain"/>
    <property type="match status" value="1"/>
</dbReference>
<sequence>MGGYGDVQCIDENGIRLDGRTAEQTRKVEIECGVIPVADGSARVKWGKNEVIAAVYGPMEAHPRKIQRQDRAILDVRYNMAPFSTTDRIRPGFNRRSREISKVTADALESVVDLELYPRSKIRVEIEIICAEAGTRCAGITAASMALADAGIPMSDMVVSVASGKVHDIVVCDLNKEEDNYGEADLPMGILPMTGELVFLQMDGDLSMEQFQEAWDYNMQSALEVHAVMVDALKRRYGGEV</sequence>
<dbReference type="GO" id="GO:0000177">
    <property type="term" value="C:cytoplasmic exosome (RNase complex)"/>
    <property type="evidence" value="ECO:0007669"/>
    <property type="project" value="TreeGrafter"/>
</dbReference>
<evidence type="ECO:0000256" key="9">
    <source>
        <dbReference type="ARBA" id="ARBA00062149"/>
    </source>
</evidence>
<dbReference type="PANTHER" id="PTHR11953">
    <property type="entry name" value="EXOSOME COMPLEX COMPONENT"/>
    <property type="match status" value="1"/>
</dbReference>
<dbReference type="InterPro" id="IPR001247">
    <property type="entry name" value="ExoRNase_PH_dom1"/>
</dbReference>
<dbReference type="CDD" id="cd11366">
    <property type="entry name" value="RNase_PH_archRRP41"/>
    <property type="match status" value="1"/>
</dbReference>
<dbReference type="InterPro" id="IPR011807">
    <property type="entry name" value="Rrp41"/>
</dbReference>